<organism evidence="1 2">
    <name type="scientific">Enterobacter asburiae</name>
    <dbReference type="NCBI Taxonomy" id="61645"/>
    <lineage>
        <taxon>Bacteria</taxon>
        <taxon>Pseudomonadati</taxon>
        <taxon>Pseudomonadota</taxon>
        <taxon>Gammaproteobacteria</taxon>
        <taxon>Enterobacterales</taxon>
        <taxon>Enterobacteriaceae</taxon>
        <taxon>Enterobacter</taxon>
        <taxon>Enterobacter cloacae complex</taxon>
    </lineage>
</organism>
<evidence type="ECO:0000313" key="2">
    <source>
        <dbReference type="Proteomes" id="UP000255163"/>
    </source>
</evidence>
<accession>A0A376FBC1</accession>
<sequence length="102" mass="10540">MTRWRGDILPGEPVIKHDGNTLRVAVPVTDEWGDKPASLEGKTLSFVLTSGGHAQQTTMTVGATPAASSAPEGTGKMVLFALLGGLILQPDALRAAGHGHEA</sequence>
<dbReference type="EMBL" id="UFYI01000007">
    <property type="protein sequence ID" value="STD20592.1"/>
    <property type="molecule type" value="Genomic_DNA"/>
</dbReference>
<reference evidence="1 2" key="1">
    <citation type="submission" date="2018-06" db="EMBL/GenBank/DDBJ databases">
        <authorList>
            <consortium name="Pathogen Informatics"/>
            <person name="Doyle S."/>
        </authorList>
    </citation>
    <scope>NUCLEOTIDE SEQUENCE [LARGE SCALE GENOMIC DNA]</scope>
    <source>
        <strain evidence="1 2">NCTC12123</strain>
    </source>
</reference>
<protein>
    <submittedName>
        <fullName evidence="1">Metal resistance protein</fullName>
    </submittedName>
</protein>
<name>A0A376FBC1_ENTAS</name>
<gene>
    <name evidence="1" type="ORF">NCTC12123_02104</name>
</gene>
<dbReference type="AlphaFoldDB" id="A0A376FBC1"/>
<dbReference type="Proteomes" id="UP000255163">
    <property type="component" value="Unassembled WGS sequence"/>
</dbReference>
<evidence type="ECO:0000313" key="1">
    <source>
        <dbReference type="EMBL" id="STD20592.1"/>
    </source>
</evidence>
<proteinExistence type="predicted"/>